<evidence type="ECO:0008006" key="3">
    <source>
        <dbReference type="Google" id="ProtNLM"/>
    </source>
</evidence>
<organism evidence="1 2">
    <name type="scientific">Acinetobacter bohemicus</name>
    <dbReference type="NCBI Taxonomy" id="1435036"/>
    <lineage>
        <taxon>Bacteria</taxon>
        <taxon>Pseudomonadati</taxon>
        <taxon>Pseudomonadota</taxon>
        <taxon>Gammaproteobacteria</taxon>
        <taxon>Moraxellales</taxon>
        <taxon>Moraxellaceae</taxon>
        <taxon>Acinetobacter</taxon>
    </lineage>
</organism>
<name>A0A1I6WFF4_9GAMM</name>
<sequence length="489" mass="56644">MKLIPKIILIGCGPHAKRVYIPALELLVKSRKVELKLVVDLIENEENIKSFLKEKSIDCETIFCHGFISQSLPSSLTDKLNNFCKENNINGVIIATEPLSHRAYAEWALKIGLNILMDKPFSSRNNCVSDLIQAKGIKEDFDFIHDLYIKNLAKYNNIFIINTQRRFHPCFDFVLEKINEIKDLTNCPVTSIEASHCDGQWRLPSEIVTQHYHPYNSGYGKASHSGYHIFDMVYRLYSKSVVQEKCADEINIVSSFIQPLGFLKQFDEDDYKRLFGNSKYDSVKKWSDDELYTILNDYGEMDLSTIVTLKKDNVAIGNITINLLHNGFARRTWLNPGDDLYKGNGRVKHEHYSIQQGPFQNIQIHSYQSKDKHNAMSDIEDYWGGNNHFDVLIYRNPLVCENDSSMQKFSMQEILNIYKLNVKDKLVTESVKHNIVQDFVRYLNNELSKDDIDSKIDDHQLPVKIMSGAYQSHILRNRDENPIIKYSFF</sequence>
<reference evidence="2" key="1">
    <citation type="submission" date="2016-10" db="EMBL/GenBank/DDBJ databases">
        <authorList>
            <person name="Varghese N."/>
            <person name="Submissions S."/>
        </authorList>
    </citation>
    <scope>NUCLEOTIDE SEQUENCE [LARGE SCALE GENOMIC DNA]</scope>
    <source>
        <strain evidence="2">ANC 5076</strain>
    </source>
</reference>
<dbReference type="SUPFAM" id="SSF51735">
    <property type="entry name" value="NAD(P)-binding Rossmann-fold domains"/>
    <property type="match status" value="1"/>
</dbReference>
<dbReference type="Proteomes" id="UP000182827">
    <property type="component" value="Unassembled WGS sequence"/>
</dbReference>
<dbReference type="Gene3D" id="3.40.50.720">
    <property type="entry name" value="NAD(P)-binding Rossmann-like Domain"/>
    <property type="match status" value="1"/>
</dbReference>
<dbReference type="PANTHER" id="PTHR43377:SF1">
    <property type="entry name" value="BILIVERDIN REDUCTASE A"/>
    <property type="match status" value="1"/>
</dbReference>
<dbReference type="InterPro" id="IPR051450">
    <property type="entry name" value="Gfo/Idh/MocA_Oxidoreductases"/>
</dbReference>
<dbReference type="RefSeq" id="WP_074947883.1">
    <property type="nucleotide sequence ID" value="NZ_FOZU01000060.1"/>
</dbReference>
<dbReference type="PANTHER" id="PTHR43377">
    <property type="entry name" value="BILIVERDIN REDUCTASE A"/>
    <property type="match status" value="1"/>
</dbReference>
<evidence type="ECO:0000313" key="2">
    <source>
        <dbReference type="Proteomes" id="UP000182827"/>
    </source>
</evidence>
<gene>
    <name evidence="1" type="ORF">SAMN05444586_10605</name>
</gene>
<protein>
    <recommendedName>
        <fullName evidence="3">Oxidoreductase family, NAD-binding Rossmann fold</fullName>
    </recommendedName>
</protein>
<dbReference type="EMBL" id="FOZU01000060">
    <property type="protein sequence ID" value="SFT24733.1"/>
    <property type="molecule type" value="Genomic_DNA"/>
</dbReference>
<dbReference type="InterPro" id="IPR036291">
    <property type="entry name" value="NAD(P)-bd_dom_sf"/>
</dbReference>
<proteinExistence type="predicted"/>
<dbReference type="AlphaFoldDB" id="A0A1I6WFF4"/>
<accession>A0A1I6WFF4</accession>
<evidence type="ECO:0000313" key="1">
    <source>
        <dbReference type="EMBL" id="SFT24733.1"/>
    </source>
</evidence>
<keyword evidence="2" id="KW-1185">Reference proteome</keyword>